<name>A0ABN1MT16_9FLAO</name>
<protein>
    <submittedName>
        <fullName evidence="1">Uncharacterized protein</fullName>
    </submittedName>
</protein>
<accession>A0ABN1MT16</accession>
<dbReference type="EMBL" id="BAAAFH010000022">
    <property type="protein sequence ID" value="GAA0876478.1"/>
    <property type="molecule type" value="Genomic_DNA"/>
</dbReference>
<organism evidence="1 2">
    <name type="scientific">Wandonia haliotis</name>
    <dbReference type="NCBI Taxonomy" id="574963"/>
    <lineage>
        <taxon>Bacteria</taxon>
        <taxon>Pseudomonadati</taxon>
        <taxon>Bacteroidota</taxon>
        <taxon>Flavobacteriia</taxon>
        <taxon>Flavobacteriales</taxon>
        <taxon>Crocinitomicaceae</taxon>
        <taxon>Wandonia</taxon>
    </lineage>
</organism>
<reference evidence="1 2" key="1">
    <citation type="journal article" date="2019" name="Int. J. Syst. Evol. Microbiol.">
        <title>The Global Catalogue of Microorganisms (GCM) 10K type strain sequencing project: providing services to taxonomists for standard genome sequencing and annotation.</title>
        <authorList>
            <consortium name="The Broad Institute Genomics Platform"/>
            <consortium name="The Broad Institute Genome Sequencing Center for Infectious Disease"/>
            <person name="Wu L."/>
            <person name="Ma J."/>
        </authorList>
    </citation>
    <scope>NUCLEOTIDE SEQUENCE [LARGE SCALE GENOMIC DNA]</scope>
    <source>
        <strain evidence="1 2">JCM 16083</strain>
    </source>
</reference>
<gene>
    <name evidence="1" type="ORF">GCM10009118_28880</name>
</gene>
<keyword evidence="2" id="KW-1185">Reference proteome</keyword>
<proteinExistence type="predicted"/>
<evidence type="ECO:0000313" key="1">
    <source>
        <dbReference type="EMBL" id="GAA0876478.1"/>
    </source>
</evidence>
<dbReference type="RefSeq" id="WP_343789398.1">
    <property type="nucleotide sequence ID" value="NZ_BAAAFH010000022.1"/>
</dbReference>
<evidence type="ECO:0000313" key="2">
    <source>
        <dbReference type="Proteomes" id="UP001501126"/>
    </source>
</evidence>
<sequence>MKKNSINGFEQNEIVLDQVKGGYWSPTQGSDGSNDEELITEGKKYDTIDSEYDCDKGELLW</sequence>
<dbReference type="Proteomes" id="UP001501126">
    <property type="component" value="Unassembled WGS sequence"/>
</dbReference>
<comment type="caution">
    <text evidence="1">The sequence shown here is derived from an EMBL/GenBank/DDBJ whole genome shotgun (WGS) entry which is preliminary data.</text>
</comment>